<feature type="compositionally biased region" description="Basic and acidic residues" evidence="3">
    <location>
        <begin position="414"/>
        <end position="433"/>
    </location>
</feature>
<feature type="region of interest" description="Disordered" evidence="3">
    <location>
        <begin position="1"/>
        <end position="33"/>
    </location>
</feature>
<evidence type="ECO:0008006" key="6">
    <source>
        <dbReference type="Google" id="ProtNLM"/>
    </source>
</evidence>
<evidence type="ECO:0000256" key="1">
    <source>
        <dbReference type="ARBA" id="ARBA00008842"/>
    </source>
</evidence>
<dbReference type="InterPro" id="IPR000648">
    <property type="entry name" value="Oxysterol-bd"/>
</dbReference>
<dbReference type="InterPro" id="IPR037239">
    <property type="entry name" value="OSBP_sf"/>
</dbReference>
<gene>
    <name evidence="4" type="ORF">FA09DRAFT_328149</name>
</gene>
<evidence type="ECO:0000256" key="3">
    <source>
        <dbReference type="SAM" id="MobiDB-lite"/>
    </source>
</evidence>
<dbReference type="GO" id="GO:0120009">
    <property type="term" value="P:intermembrane lipid transfer"/>
    <property type="evidence" value="ECO:0007669"/>
    <property type="project" value="UniProtKB-ARBA"/>
</dbReference>
<reference evidence="4 5" key="1">
    <citation type="journal article" date="2018" name="Mol. Biol. Evol.">
        <title>Broad Genomic Sampling Reveals a Smut Pathogenic Ancestry of the Fungal Clade Ustilaginomycotina.</title>
        <authorList>
            <person name="Kijpornyongpan T."/>
            <person name="Mondo S.J."/>
            <person name="Barry K."/>
            <person name="Sandor L."/>
            <person name="Lee J."/>
            <person name="Lipzen A."/>
            <person name="Pangilinan J."/>
            <person name="LaButti K."/>
            <person name="Hainaut M."/>
            <person name="Henrissat B."/>
            <person name="Grigoriev I.V."/>
            <person name="Spatafora J.W."/>
            <person name="Aime M.C."/>
        </authorList>
    </citation>
    <scope>NUCLEOTIDE SEQUENCE [LARGE SCALE GENOMIC DNA]</scope>
    <source>
        <strain evidence="4 5">MCA 4186</strain>
    </source>
</reference>
<dbReference type="GO" id="GO:0008142">
    <property type="term" value="F:oxysterol binding"/>
    <property type="evidence" value="ECO:0007669"/>
    <property type="project" value="TreeGrafter"/>
</dbReference>
<dbReference type="PROSITE" id="PS01013">
    <property type="entry name" value="OSBP"/>
    <property type="match status" value="1"/>
</dbReference>
<name>A0A316ZG53_9BASI</name>
<evidence type="ECO:0000313" key="4">
    <source>
        <dbReference type="EMBL" id="PWO00019.1"/>
    </source>
</evidence>
<dbReference type="OrthoDB" id="14833at2759"/>
<protein>
    <recommendedName>
        <fullName evidence="6">Oxysterol-binding protein</fullName>
    </recommendedName>
</protein>
<organism evidence="4 5">
    <name type="scientific">Tilletiopsis washingtonensis</name>
    <dbReference type="NCBI Taxonomy" id="58919"/>
    <lineage>
        <taxon>Eukaryota</taxon>
        <taxon>Fungi</taxon>
        <taxon>Dikarya</taxon>
        <taxon>Basidiomycota</taxon>
        <taxon>Ustilaginomycotina</taxon>
        <taxon>Exobasidiomycetes</taxon>
        <taxon>Entylomatales</taxon>
        <taxon>Entylomatales incertae sedis</taxon>
        <taxon>Tilletiopsis</taxon>
    </lineage>
</organism>
<dbReference type="InterPro" id="IPR018494">
    <property type="entry name" value="Oxysterol-bd_CS"/>
</dbReference>
<comment type="similarity">
    <text evidence="1 2">Belongs to the OSBP family.</text>
</comment>
<keyword evidence="5" id="KW-1185">Reference proteome</keyword>
<evidence type="ECO:0000256" key="2">
    <source>
        <dbReference type="RuleBase" id="RU003844"/>
    </source>
</evidence>
<accession>A0A316ZG53</accession>
<dbReference type="Gene3D" id="1.10.287.2720">
    <property type="match status" value="1"/>
</dbReference>
<feature type="region of interest" description="Disordered" evidence="3">
    <location>
        <begin position="459"/>
        <end position="478"/>
    </location>
</feature>
<dbReference type="STRING" id="58919.A0A316ZG53"/>
<feature type="region of interest" description="Disordered" evidence="3">
    <location>
        <begin position="410"/>
        <end position="440"/>
    </location>
</feature>
<dbReference type="RefSeq" id="XP_025600297.1">
    <property type="nucleotide sequence ID" value="XM_025741662.1"/>
</dbReference>
<proteinExistence type="inferred from homology"/>
<dbReference type="Pfam" id="PF01237">
    <property type="entry name" value="Oxysterol_BP"/>
    <property type="match status" value="1"/>
</dbReference>
<dbReference type="GeneID" id="37269206"/>
<dbReference type="FunFam" id="2.40.160.120:FF:000010">
    <property type="entry name" value="Oxysterol-binding protein homolog 4"/>
    <property type="match status" value="1"/>
</dbReference>
<sequence>MSDKDGNLDAVPADQRQGWGQVRGPSVRAAARRADRDGRAAGVVRHARAMAAACKCAALAAQAALRCSSGMASGLSLRQLRPCCTLRRIPDPSLRPRRDVSPRSGPCSRSSTLQFLKSIASVSGDLSSMTAPSFILSPVSLTEYPSYWGEHPELFAACTKGADDVERMCNVLRWFIATLKGQYTSRNTSMGSEKKPLNPVLGELFLGTWPSQNDEGETTLVAEQVSHHPPITAYHLANEKAGVSLEGHSAQKTSFTGRSIIVKQIGHAMLRVKNAEGKEDLYLITLPTLGIEGILWGAPYIELSGTSYISSSTGYTATINYAGKGYFSGKAHSFKAGIAPSAQPTHPLYSIEGEWAGVSKYKGKAPGKDTTFWDASSERREVQVKPLAEQGDMESRKVWAKTAEGIRAGNFDAASKDKTRIENEQRQKRKDETAAGTPHQLEMFVHIPEDQEYTKLAAATSGIKPTTEDGYRRKPRVH</sequence>
<dbReference type="EMBL" id="KZ819286">
    <property type="protein sequence ID" value="PWO00019.1"/>
    <property type="molecule type" value="Genomic_DNA"/>
</dbReference>
<dbReference type="PANTHER" id="PTHR10972">
    <property type="entry name" value="OXYSTEROL-BINDING PROTEIN-RELATED"/>
    <property type="match status" value="1"/>
</dbReference>
<dbReference type="Proteomes" id="UP000245946">
    <property type="component" value="Unassembled WGS sequence"/>
</dbReference>
<dbReference type="Gene3D" id="2.40.160.120">
    <property type="match status" value="1"/>
</dbReference>
<dbReference type="Gene3D" id="3.30.70.3490">
    <property type="match status" value="1"/>
</dbReference>
<dbReference type="AlphaFoldDB" id="A0A316ZG53"/>
<dbReference type="GO" id="GO:0016020">
    <property type="term" value="C:membrane"/>
    <property type="evidence" value="ECO:0007669"/>
    <property type="project" value="TreeGrafter"/>
</dbReference>
<dbReference type="PANTHER" id="PTHR10972:SF184">
    <property type="entry name" value="OXYSTEROL-BINDING PROTEIN HOMOLOG 4-RELATED"/>
    <property type="match status" value="1"/>
</dbReference>
<dbReference type="SUPFAM" id="SSF144000">
    <property type="entry name" value="Oxysterol-binding protein-like"/>
    <property type="match status" value="1"/>
</dbReference>
<dbReference type="Gene3D" id="6.10.250.1430">
    <property type="match status" value="1"/>
</dbReference>
<evidence type="ECO:0000313" key="5">
    <source>
        <dbReference type="Proteomes" id="UP000245946"/>
    </source>
</evidence>
<dbReference type="GO" id="GO:0005829">
    <property type="term" value="C:cytosol"/>
    <property type="evidence" value="ECO:0007669"/>
    <property type="project" value="TreeGrafter"/>
</dbReference>